<name>A0ABU2SH15_9ACTN</name>
<gene>
    <name evidence="2" type="ORF">RM779_31375</name>
</gene>
<feature type="compositionally biased region" description="Low complexity" evidence="1">
    <location>
        <begin position="16"/>
        <end position="32"/>
    </location>
</feature>
<reference evidence="3" key="1">
    <citation type="submission" date="2023-07" db="EMBL/GenBank/DDBJ databases">
        <title>30 novel species of actinomycetes from the DSMZ collection.</title>
        <authorList>
            <person name="Nouioui I."/>
        </authorList>
    </citation>
    <scope>NUCLEOTIDE SEQUENCE [LARGE SCALE GENOMIC DNA]</scope>
    <source>
        <strain evidence="3">DSM 41886</strain>
    </source>
</reference>
<feature type="region of interest" description="Disordered" evidence="1">
    <location>
        <begin position="50"/>
        <end position="78"/>
    </location>
</feature>
<evidence type="ECO:0000313" key="3">
    <source>
        <dbReference type="Proteomes" id="UP001183615"/>
    </source>
</evidence>
<comment type="caution">
    <text evidence="2">The sequence shown here is derived from an EMBL/GenBank/DDBJ whole genome shotgun (WGS) entry which is preliminary data.</text>
</comment>
<accession>A0ABU2SH15</accession>
<dbReference type="Proteomes" id="UP001183615">
    <property type="component" value="Unassembled WGS sequence"/>
</dbReference>
<sequence>MSSEAGPEPAQDDGTPDATTPPGGPGALPAAGEPSQFLIAPNGVINLGPVHGGQRLGNHGIPGGRSNDGRVQPREGPISSEEITRAGAGFAEPAWFPEALAELGSRVLFLTGPQGTGRRTAALNLLTRRSGSLVLHAVDSDVDLAEWRPDNSEVRGYLVDGLRLHQPPKRMVLERLRAQLRKTQAYMVIVLSGGPELAGELRRELDITPVLCEPPPPRAVFDARLEHAVPNAAERARLHAALAPGLLEELLVPELVPAQVAELVAELASGHTDADALRERLSFLAAEEAPRLLHDLREDADSLAFLLATCVFEGLDHRLVREEANRLLRLADGRLDSELVGSEAEERSRPNPEFVFRKSLTDLLRDIGARRHPPEIQSSSGYDYTAEPVRFTRHRRADVVLRHVWREYGHMSRLLTDWLKSVPAEDDLVHPVGRVMGMAARWGGGRGALAHIGELALHDRRTTRGIAAYALGRAAEDPVLAGEVRHRLYGWSNAKSWQLRSTVAYACATEFGVSRPAQALRLLRRLGRDRAQDDAHEGTVAQAVRNALITLSLSGNQPAVFECLAAWAEDRSEDGALALRAFQDLLTFDARWFADQLLGAGDVPEAPERITGLIRRTLNDDSLFPDTASVLLAWCTQGALGDDRRGAAVEALLTALARVVRHGELRLFVLIDESDERHDVRLAGGDIAREALNTWRYGRTA</sequence>
<dbReference type="RefSeq" id="WP_311621187.1">
    <property type="nucleotide sequence ID" value="NZ_JAVREV010000025.1"/>
</dbReference>
<dbReference type="EMBL" id="JAVREV010000025">
    <property type="protein sequence ID" value="MDT0447060.1"/>
    <property type="molecule type" value="Genomic_DNA"/>
</dbReference>
<evidence type="ECO:0000313" key="2">
    <source>
        <dbReference type="EMBL" id="MDT0447060.1"/>
    </source>
</evidence>
<feature type="compositionally biased region" description="Gly residues" evidence="1">
    <location>
        <begin position="50"/>
        <end position="63"/>
    </location>
</feature>
<organism evidence="2 3">
    <name type="scientific">Streptomyces johnsoniae</name>
    <dbReference type="NCBI Taxonomy" id="3075532"/>
    <lineage>
        <taxon>Bacteria</taxon>
        <taxon>Bacillati</taxon>
        <taxon>Actinomycetota</taxon>
        <taxon>Actinomycetes</taxon>
        <taxon>Kitasatosporales</taxon>
        <taxon>Streptomycetaceae</taxon>
        <taxon>Streptomyces</taxon>
    </lineage>
</organism>
<evidence type="ECO:0000256" key="1">
    <source>
        <dbReference type="SAM" id="MobiDB-lite"/>
    </source>
</evidence>
<keyword evidence="3" id="KW-1185">Reference proteome</keyword>
<proteinExistence type="predicted"/>
<protein>
    <submittedName>
        <fullName evidence="2">Uncharacterized protein</fullName>
    </submittedName>
</protein>
<feature type="region of interest" description="Disordered" evidence="1">
    <location>
        <begin position="1"/>
        <end position="35"/>
    </location>
</feature>